<dbReference type="KEGG" id="tim:GMBLW1_31320"/>
<dbReference type="InParanoid" id="A0A6C2YH26"/>
<sequence length="185" mass="19908">MSQILFYAVQEDLLALLENVASQGKLKYALTGNFLRSEIDDHVPVFLLGAELPNLGRASADSSAACDSFVVCDVETPVNLRMAGINGERVCVDQLANPDSVEFKPGGIWNENVVIQGRIATVSDSHPSQALMKRFQTAIKKVCSIKIRSYHVGAKALALLREGKRLTAAVQSPPESDLALPNSTG</sequence>
<dbReference type="AlphaFoldDB" id="A0A6C2YH26"/>
<accession>A0A6C2YH26</accession>
<name>A0A6C2YH26_9BACT</name>
<proteinExistence type="predicted"/>
<evidence type="ECO:0000313" key="2">
    <source>
        <dbReference type="Proteomes" id="UP000464378"/>
    </source>
</evidence>
<dbReference type="Proteomes" id="UP000464378">
    <property type="component" value="Chromosome"/>
</dbReference>
<reference evidence="1" key="1">
    <citation type="submission" date="2019-04" db="EMBL/GenBank/DDBJ databases">
        <authorList>
            <consortium name="Science for Life Laboratories"/>
        </authorList>
    </citation>
    <scope>NUCLEOTIDE SEQUENCE</scope>
    <source>
        <strain evidence="1">MBLW1</strain>
    </source>
</reference>
<gene>
    <name evidence="1" type="ORF">GMBLW1_31320</name>
</gene>
<organism evidence="1">
    <name type="scientific">Tuwongella immobilis</name>
    <dbReference type="NCBI Taxonomy" id="692036"/>
    <lineage>
        <taxon>Bacteria</taxon>
        <taxon>Pseudomonadati</taxon>
        <taxon>Planctomycetota</taxon>
        <taxon>Planctomycetia</taxon>
        <taxon>Gemmatales</taxon>
        <taxon>Gemmataceae</taxon>
        <taxon>Tuwongella</taxon>
    </lineage>
</organism>
<dbReference type="EMBL" id="LR586016">
    <property type="protein sequence ID" value="VIP00828.1"/>
    <property type="molecule type" value="Genomic_DNA"/>
</dbReference>
<dbReference type="EMBL" id="LR593887">
    <property type="protein sequence ID" value="VTR97074.1"/>
    <property type="molecule type" value="Genomic_DNA"/>
</dbReference>
<dbReference type="RefSeq" id="WP_162655998.1">
    <property type="nucleotide sequence ID" value="NZ_LR593887.1"/>
</dbReference>
<evidence type="ECO:0000313" key="1">
    <source>
        <dbReference type="EMBL" id="VIP00828.1"/>
    </source>
</evidence>
<keyword evidence="2" id="KW-1185">Reference proteome</keyword>
<protein>
    <submittedName>
        <fullName evidence="1">Uncharacterized protein</fullName>
    </submittedName>
</protein>